<dbReference type="SUPFAM" id="SSF81383">
    <property type="entry name" value="F-box domain"/>
    <property type="match status" value="1"/>
</dbReference>
<evidence type="ECO:0000313" key="3">
    <source>
        <dbReference type="Proteomes" id="UP000245207"/>
    </source>
</evidence>
<organism evidence="2 3">
    <name type="scientific">Artemisia annua</name>
    <name type="common">Sweet wormwood</name>
    <dbReference type="NCBI Taxonomy" id="35608"/>
    <lineage>
        <taxon>Eukaryota</taxon>
        <taxon>Viridiplantae</taxon>
        <taxon>Streptophyta</taxon>
        <taxon>Embryophyta</taxon>
        <taxon>Tracheophyta</taxon>
        <taxon>Spermatophyta</taxon>
        <taxon>Magnoliopsida</taxon>
        <taxon>eudicotyledons</taxon>
        <taxon>Gunneridae</taxon>
        <taxon>Pentapetalae</taxon>
        <taxon>asterids</taxon>
        <taxon>campanulids</taxon>
        <taxon>Asterales</taxon>
        <taxon>Asteraceae</taxon>
        <taxon>Asteroideae</taxon>
        <taxon>Anthemideae</taxon>
        <taxon>Artemisiinae</taxon>
        <taxon>Artemisia</taxon>
    </lineage>
</organism>
<feature type="domain" description="F-box" evidence="1">
    <location>
        <begin position="10"/>
        <end position="58"/>
    </location>
</feature>
<accession>A0A2U1LU57</accession>
<dbReference type="Pfam" id="PF00646">
    <property type="entry name" value="F-box"/>
    <property type="match status" value="1"/>
</dbReference>
<evidence type="ECO:0000313" key="2">
    <source>
        <dbReference type="EMBL" id="PWA52530.1"/>
    </source>
</evidence>
<dbReference type="SMART" id="SM00579">
    <property type="entry name" value="FBD"/>
    <property type="match status" value="1"/>
</dbReference>
<dbReference type="PANTHER" id="PTHR31900:SF31">
    <property type="entry name" value="F-BOX_LRR-REPEAT PROTEIN 13-LIKE"/>
    <property type="match status" value="1"/>
</dbReference>
<name>A0A2U1LU57_ARTAN</name>
<dbReference type="CDD" id="cd22160">
    <property type="entry name" value="F-box_AtFBL13-like"/>
    <property type="match status" value="1"/>
</dbReference>
<proteinExistence type="predicted"/>
<dbReference type="PANTHER" id="PTHR31900">
    <property type="entry name" value="F-BOX/RNI SUPERFAMILY PROTEIN-RELATED"/>
    <property type="match status" value="1"/>
</dbReference>
<dbReference type="InterPro" id="IPR055411">
    <property type="entry name" value="LRR_FXL15/At3g58940/PEG3-like"/>
</dbReference>
<dbReference type="InterPro" id="IPR036047">
    <property type="entry name" value="F-box-like_dom_sf"/>
</dbReference>
<dbReference type="InterPro" id="IPR032675">
    <property type="entry name" value="LRR_dom_sf"/>
</dbReference>
<dbReference type="InterPro" id="IPR006566">
    <property type="entry name" value="FBD"/>
</dbReference>
<sequence>MTSKNKRKNGDRLSDLPKDILTHVLSLLPLKLAVRTSILSKRWRYIWMLVPNLDFDNVTPYEAVDHVLELCKSKVEILRLHFNKWPVPKPTVSKWINEAIRLNVSELDILVREVNLPLSFFTCKTLTTFRLTFQSRDKALACPSLVSLPCLKTLDIVVYSNPLENTFKLIHGCPILENLSLEIKRRESEENYYFEIPTLKRLTLSILRSIKTNNRVVLNLPNLEYLSIRETWLHSLFVIKDLSSLVEAKASCDIKNDGYLWFEILKGIRRAKCLSLNIGYYSFRFINPSSSSLPEFPNVKQLELIRGFNDRAWWLVPKFLERCPELKHFIIHKWYGDCPNEEPESVPSCMLANLKTIKVTNTRGSTSVLKFLKFMLANSKFLKTLTVTFHKGLSFKDEGALSQVISRLPRASEDCEFHFEGK</sequence>
<dbReference type="Gene3D" id="3.80.10.10">
    <property type="entry name" value="Ribonuclease Inhibitor"/>
    <property type="match status" value="1"/>
</dbReference>
<reference evidence="2 3" key="1">
    <citation type="journal article" date="2018" name="Mol. Plant">
        <title>The genome of Artemisia annua provides insight into the evolution of Asteraceae family and artemisinin biosynthesis.</title>
        <authorList>
            <person name="Shen Q."/>
            <person name="Zhang L."/>
            <person name="Liao Z."/>
            <person name="Wang S."/>
            <person name="Yan T."/>
            <person name="Shi P."/>
            <person name="Liu M."/>
            <person name="Fu X."/>
            <person name="Pan Q."/>
            <person name="Wang Y."/>
            <person name="Lv Z."/>
            <person name="Lu X."/>
            <person name="Zhang F."/>
            <person name="Jiang W."/>
            <person name="Ma Y."/>
            <person name="Chen M."/>
            <person name="Hao X."/>
            <person name="Li L."/>
            <person name="Tang Y."/>
            <person name="Lv G."/>
            <person name="Zhou Y."/>
            <person name="Sun X."/>
            <person name="Brodelius P.E."/>
            <person name="Rose J.K.C."/>
            <person name="Tang K."/>
        </authorList>
    </citation>
    <scope>NUCLEOTIDE SEQUENCE [LARGE SCALE GENOMIC DNA]</scope>
    <source>
        <strain evidence="3">cv. Huhao1</strain>
        <tissue evidence="2">Leaf</tissue>
    </source>
</reference>
<dbReference type="EMBL" id="PKPP01007758">
    <property type="protein sequence ID" value="PWA52530.1"/>
    <property type="molecule type" value="Genomic_DNA"/>
</dbReference>
<dbReference type="InterPro" id="IPR053781">
    <property type="entry name" value="F-box_AtFBL13-like"/>
</dbReference>
<dbReference type="Pfam" id="PF24758">
    <property type="entry name" value="LRR_At5g56370"/>
    <property type="match status" value="1"/>
</dbReference>
<dbReference type="STRING" id="35608.A0A2U1LU57"/>
<evidence type="ECO:0000259" key="1">
    <source>
        <dbReference type="PROSITE" id="PS50181"/>
    </source>
</evidence>
<dbReference type="InterPro" id="IPR001810">
    <property type="entry name" value="F-box_dom"/>
</dbReference>
<dbReference type="Proteomes" id="UP000245207">
    <property type="component" value="Unassembled WGS sequence"/>
</dbReference>
<protein>
    <submittedName>
        <fullName evidence="2">FBD-like protein</fullName>
    </submittedName>
</protein>
<gene>
    <name evidence="2" type="ORF">CTI12_AA453380</name>
</gene>
<dbReference type="InterPro" id="IPR050232">
    <property type="entry name" value="FBL13/AtMIF1-like"/>
</dbReference>
<dbReference type="AlphaFoldDB" id="A0A2U1LU57"/>
<dbReference type="OrthoDB" id="594804at2759"/>
<dbReference type="Gene3D" id="1.20.1280.50">
    <property type="match status" value="1"/>
</dbReference>
<dbReference type="PROSITE" id="PS50181">
    <property type="entry name" value="FBOX"/>
    <property type="match status" value="1"/>
</dbReference>
<comment type="caution">
    <text evidence="2">The sequence shown here is derived from an EMBL/GenBank/DDBJ whole genome shotgun (WGS) entry which is preliminary data.</text>
</comment>
<keyword evidence="3" id="KW-1185">Reference proteome</keyword>
<dbReference type="SUPFAM" id="SSF52047">
    <property type="entry name" value="RNI-like"/>
    <property type="match status" value="1"/>
</dbReference>
<dbReference type="Pfam" id="PF08387">
    <property type="entry name" value="FBD"/>
    <property type="match status" value="1"/>
</dbReference>